<dbReference type="RefSeq" id="WP_258877817.1">
    <property type="nucleotide sequence ID" value="NZ_CP048914.1"/>
</dbReference>
<feature type="signal peptide" evidence="1">
    <location>
        <begin position="1"/>
        <end position="19"/>
    </location>
</feature>
<sequence length="2101" mass="245827">MKRLLLLFTTLLAMIALSACDFFTPDVVEELSEEYCRENPSSEICTGDAVGELTTEYIINIFNTILNEYNDATNTTFCDDYFSLSNLTLLDSCRANRDGLFPEDVSSYTILSVDSVLDFGTQDEYEMVVASPDGLTQYTFTIGLTKLDGDILLQEWSYVQDPVDPTTIAVIMEVAIPYFEQFIDDYTNDNIQSSTVCQTYFPDQELNDCEAERDEAIAANLTATIIRFDEVAEGFSVTLSLTDDSGSKTEVLLLTFAYDSNANIIMTWPEDNGMSDEETCRENPDDPICTGAEANMNTEDLLTLFQQAAIDFDDETITDFCDVYFGISNIPLLDECRADRTSLFPTDISTYDIDSITVVGTDLYEIDVVNPAQPLTHYVFKVGVTSIQSTVVFDEWSYVIETIDPATLTVPLEDAELYFIGFIDAYTNGNLDSESVCSNYLGSMDQTECTEQRDNDLLNELTVELLDFVPVDDVVHVTMKMTSIEGVKDQTIIVKFYYDFGLFIQMDILGDLYNLDYDTLWNFTVDLFNDFFFSTIPAETVCMTYFDEDQYEFCMEGYAEKEASGYTQTPINLEEYDDHYLITLETWSEGQLQHTMTIQAWFFYVGNELKIHIDPESGNNSDYEFYHNFFKQMILDYHTTSIDDETFCSTYFEAEHYDMCVSDRSQDDFDYEWSIELFEQLMNPNEFHVILYWDNGSDNYTEDLLVTFYDVDGHTKIKMDGFTNDDYTYYYDLMQTFIAQWNDEYNTSEWVCTTFMAGESYQGCMDNREQFRPLGYTISILQFEAPYDNHSWMTSLLYDNGDDSFVLHAEIYFVELSGETFIDFVNVWIEDERIDQLFINFINDFNNDTIDDETLCTSYFRFEEDKQKCYDMRAGDLGETFVRLDHIEALEPGFFALHLTLEYMGNTWNETWLFMTFEEDGQWFLTFEDDPYHEDIIALFTMYVEELMNPDIPDDEFCHKYFSMEEATQCITQRTAFDYSYVVEISYMMQVDEMNLQVQLHFYNNDNDYFEDFFVQFYYDENNELSMHFMPLDDTYEQDLQFFNQMITDYHNMDFTNEEFCSMYFEADLYTQCINDRSNDDFTYALTIQQFAPLMGDREYHAILYWDNGVDSYTEDLRIIFYIVEGSTKIIMEPFNNNPDIGSFIEGFMQQLLDSSISDDAFCNAFFIDSTDPQCYDLRNAYINGFWIDWYEFYPHNEYWVMTIGFTDGFDYFDEEFAFVVEPQHDGSYRLKFIDATIIDFDAIWNRLYEFVDDFNDYSMITDDIAAIYLVPNTSFDIINLREMTRENNIYINYYSLFEEYGNYSIQLDFDDGTSYRYTLYVHEMNGHLFFELFEDFSGIDITEGDVSGVAYSIFWDLANGYTIDDICNNYFAYHQHEMCATMLSGFQSSDITVEVSNVWFNVDHFEIELRYIYSDMTEEYYYWNVYAFYDSDDLLKLEFTEDDYIPREDKDIFMQNFITDFNDNSFDADVLCNLYMAPDSYDLCTEIYTTLSTNNYMLNWYTYDLWNEPNWVEFGVYDSTYQMIHYFFYVQVEFRLDEFNNMTISLWDYTEYQRVSEAQAIAAIDGIFAALHDLTITDDEFCNEWGYIFNDCYGLRQLIRDEGGTLLRGETNVEDELQYYVQATLTTNSYTEEYYFHFYVKSDLQGFVYVDGYQEDHSYMVPLSVATEFITAFFTDYLDPSILEPDFIALYNDNYWVPGVEDRQRYLDQGYGITVTDVRLALYDGYYIFEADLAVFNGTDTYYYTMPIDVYYKDNNELAIGPRMDYLSAGTDYMTTLAQGFYDGLLDDTVDDITFCTDLFGPDGEYPCADIRRQLIDSNYTLDLVDISADDYNAMLIIDVYSGTNLVTTFDWTIYSYSTLLGEMKFHLEIWSDEIAAESLALWVEQFTTTYAVGYSITDICALDNIDCNGIWIDEGQVIDSIYFQEFYHNYEDVLGLEFELNIMFFYTDGSEQSIGFNVTYAVNENGVYTWYFVVERLKAPLPDDAMALPLTVVEVVLDQFMLDIKDGSIDARTFCDTYFGGNFENPDCLEGRPEIILTNPTITRSDIGTTVIDNVTYYTVTFYIDNGVNVEEQFVTLRIFQIAENQFFIQFYDDMPNNM</sequence>
<evidence type="ECO:0000313" key="2">
    <source>
        <dbReference type="EMBL" id="QMS84205.1"/>
    </source>
</evidence>
<keyword evidence="3" id="KW-1185">Reference proteome</keyword>
<accession>A0A7L7KNV6</accession>
<organism evidence="2 3">
    <name type="scientific">Candidatus Xianfuyuplasma coldseepsis</name>
    <dbReference type="NCBI Taxonomy" id="2782163"/>
    <lineage>
        <taxon>Bacteria</taxon>
        <taxon>Bacillati</taxon>
        <taxon>Mycoplasmatota</taxon>
        <taxon>Mollicutes</taxon>
        <taxon>Candidatus Izemoplasmatales</taxon>
        <taxon>Candidatus Izemoplasmataceae</taxon>
        <taxon>Candidatus Xianfuyuplasma</taxon>
    </lineage>
</organism>
<dbReference type="PROSITE" id="PS51257">
    <property type="entry name" value="PROKAR_LIPOPROTEIN"/>
    <property type="match status" value="1"/>
</dbReference>
<dbReference type="Proteomes" id="UP000514720">
    <property type="component" value="Chromosome"/>
</dbReference>
<evidence type="ECO:0000313" key="3">
    <source>
        <dbReference type="Proteomes" id="UP000514720"/>
    </source>
</evidence>
<feature type="chain" id="PRO_5036500634" evidence="1">
    <location>
        <begin position="20"/>
        <end position="2101"/>
    </location>
</feature>
<proteinExistence type="predicted"/>
<reference evidence="2 3" key="1">
    <citation type="submission" date="2020-02" db="EMBL/GenBank/DDBJ databases">
        <authorList>
            <person name="Zheng R.K."/>
            <person name="Sun C.M."/>
        </authorList>
    </citation>
    <scope>NUCLEOTIDE SEQUENCE [LARGE SCALE GENOMIC DNA]</scope>
    <source>
        <strain evidence="3">zrk13</strain>
    </source>
</reference>
<evidence type="ECO:0000256" key="1">
    <source>
        <dbReference type="SAM" id="SignalP"/>
    </source>
</evidence>
<dbReference type="KEGG" id="xcl:G4Z02_00095"/>
<dbReference type="EMBL" id="CP048914">
    <property type="protein sequence ID" value="QMS84205.1"/>
    <property type="molecule type" value="Genomic_DNA"/>
</dbReference>
<protein>
    <submittedName>
        <fullName evidence="2">Uncharacterized protein</fullName>
    </submittedName>
</protein>
<keyword evidence="1" id="KW-0732">Signal</keyword>
<gene>
    <name evidence="2" type="ORF">G4Z02_00095</name>
</gene>
<name>A0A7L7KNV6_9MOLU</name>